<proteinExistence type="predicted"/>
<organism evidence="2 3">
    <name type="scientific">Elizabethkingia argenteiflava</name>
    <dbReference type="NCBI Taxonomy" id="2681556"/>
    <lineage>
        <taxon>Bacteria</taxon>
        <taxon>Pseudomonadati</taxon>
        <taxon>Bacteroidota</taxon>
        <taxon>Flavobacteriia</taxon>
        <taxon>Flavobacteriales</taxon>
        <taxon>Weeksellaceae</taxon>
        <taxon>Elizabethkingia</taxon>
    </lineage>
</organism>
<keyword evidence="3" id="KW-1185">Reference proteome</keyword>
<dbReference type="GO" id="GO:0006313">
    <property type="term" value="P:DNA transposition"/>
    <property type="evidence" value="ECO:0007669"/>
    <property type="project" value="InterPro"/>
</dbReference>
<evidence type="ECO:0000313" key="2">
    <source>
        <dbReference type="EMBL" id="NAW52167.1"/>
    </source>
</evidence>
<protein>
    <submittedName>
        <fullName evidence="2">Transposase</fullName>
    </submittedName>
</protein>
<gene>
    <name evidence="2" type="ORF">GNY06_12545</name>
</gene>
<comment type="caution">
    <text evidence="2">The sequence shown here is derived from an EMBL/GenBank/DDBJ whole genome shotgun (WGS) entry which is preliminary data.</text>
</comment>
<dbReference type="AlphaFoldDB" id="A0A845Q0F4"/>
<evidence type="ECO:0000259" key="1">
    <source>
        <dbReference type="Pfam" id="PF01609"/>
    </source>
</evidence>
<accession>A0A845Q0F4</accession>
<dbReference type="Pfam" id="PF01609">
    <property type="entry name" value="DDE_Tnp_1"/>
    <property type="match status" value="1"/>
</dbReference>
<dbReference type="Proteomes" id="UP000553459">
    <property type="component" value="Unassembled WGS sequence"/>
</dbReference>
<name>A0A845Q0F4_9FLAO</name>
<dbReference type="InterPro" id="IPR002559">
    <property type="entry name" value="Transposase_11"/>
</dbReference>
<dbReference type="GO" id="GO:0003677">
    <property type="term" value="F:DNA binding"/>
    <property type="evidence" value="ECO:0007669"/>
    <property type="project" value="InterPro"/>
</dbReference>
<reference evidence="2 3" key="1">
    <citation type="submission" date="2019-11" db="EMBL/GenBank/DDBJ databases">
        <title>Characterization of Elizabethkingia argenteiflava sp. nov., isolated from inner surface of Soybean Pods.</title>
        <authorList>
            <person name="Mo S."/>
        </authorList>
    </citation>
    <scope>NUCLEOTIDE SEQUENCE [LARGE SCALE GENOMIC DNA]</scope>
    <source>
        <strain evidence="2 3">YB22</strain>
    </source>
</reference>
<feature type="non-terminal residue" evidence="2">
    <location>
        <position position="1"/>
    </location>
</feature>
<dbReference type="EMBL" id="JAAABJ010000648">
    <property type="protein sequence ID" value="NAW52167.1"/>
    <property type="molecule type" value="Genomic_DNA"/>
</dbReference>
<sequence>GIFTDFDVTQASVHDIHYLKDIKHLFQNCTILGDKDYLSIDYQRDLFTYNQINM</sequence>
<evidence type="ECO:0000313" key="3">
    <source>
        <dbReference type="Proteomes" id="UP000553459"/>
    </source>
</evidence>
<dbReference type="GO" id="GO:0004803">
    <property type="term" value="F:transposase activity"/>
    <property type="evidence" value="ECO:0007669"/>
    <property type="project" value="InterPro"/>
</dbReference>
<feature type="domain" description="Transposase IS4-like" evidence="1">
    <location>
        <begin position="1"/>
        <end position="47"/>
    </location>
</feature>